<evidence type="ECO:0000256" key="1">
    <source>
        <dbReference type="SAM" id="Phobius"/>
    </source>
</evidence>
<protein>
    <submittedName>
        <fullName evidence="2">Uncharacterized protein</fullName>
    </submittedName>
</protein>
<keyword evidence="1" id="KW-1133">Transmembrane helix</keyword>
<evidence type="ECO:0000313" key="2">
    <source>
        <dbReference type="EMBL" id="RED96615.1"/>
    </source>
</evidence>
<keyword evidence="1" id="KW-0472">Membrane</keyword>
<accession>A0A3D9L2E9</accession>
<comment type="caution">
    <text evidence="2">The sequence shown here is derived from an EMBL/GenBank/DDBJ whole genome shotgun (WGS) entry which is preliminary data.</text>
</comment>
<evidence type="ECO:0000313" key="3">
    <source>
        <dbReference type="Proteomes" id="UP000256779"/>
    </source>
</evidence>
<keyword evidence="1" id="KW-0812">Transmembrane</keyword>
<sequence>MILLANLFAFLSHYGVDRTPTSEQGISVLSADAAICEFFVAIGCVVILVVILRLRKSSENNSI</sequence>
<feature type="transmembrane region" description="Helical" evidence="1">
    <location>
        <begin position="28"/>
        <end position="52"/>
    </location>
</feature>
<dbReference type="Proteomes" id="UP000256779">
    <property type="component" value="Unassembled WGS sequence"/>
</dbReference>
<organism evidence="2 3">
    <name type="scientific">Marinoscillum furvescens DSM 4134</name>
    <dbReference type="NCBI Taxonomy" id="1122208"/>
    <lineage>
        <taxon>Bacteria</taxon>
        <taxon>Pseudomonadati</taxon>
        <taxon>Bacteroidota</taxon>
        <taxon>Cytophagia</taxon>
        <taxon>Cytophagales</taxon>
        <taxon>Reichenbachiellaceae</taxon>
        <taxon>Marinoscillum</taxon>
    </lineage>
</organism>
<gene>
    <name evidence="2" type="ORF">C7460_11473</name>
</gene>
<dbReference type="EMBL" id="QREG01000014">
    <property type="protein sequence ID" value="RED96615.1"/>
    <property type="molecule type" value="Genomic_DNA"/>
</dbReference>
<reference evidence="2 3" key="1">
    <citation type="submission" date="2018-07" db="EMBL/GenBank/DDBJ databases">
        <title>Genomic Encyclopedia of Type Strains, Phase IV (KMG-IV): sequencing the most valuable type-strain genomes for metagenomic binning, comparative biology and taxonomic classification.</title>
        <authorList>
            <person name="Goeker M."/>
        </authorList>
    </citation>
    <scope>NUCLEOTIDE SEQUENCE [LARGE SCALE GENOMIC DNA]</scope>
    <source>
        <strain evidence="2 3">DSM 4134</strain>
    </source>
</reference>
<keyword evidence="3" id="KW-1185">Reference proteome</keyword>
<proteinExistence type="predicted"/>
<dbReference type="AlphaFoldDB" id="A0A3D9L2E9"/>
<name>A0A3D9L2E9_MARFU</name>